<evidence type="ECO:0000256" key="2">
    <source>
        <dbReference type="ARBA" id="ARBA00022475"/>
    </source>
</evidence>
<keyword evidence="4 6" id="KW-1133">Transmembrane helix</keyword>
<name>A0ABW2MVX8_9FLAO</name>
<dbReference type="InterPro" id="IPR001123">
    <property type="entry name" value="LeuE-type"/>
</dbReference>
<evidence type="ECO:0000256" key="6">
    <source>
        <dbReference type="SAM" id="Phobius"/>
    </source>
</evidence>
<keyword evidence="2" id="KW-1003">Cell membrane</keyword>
<feature type="transmembrane region" description="Helical" evidence="6">
    <location>
        <begin position="47"/>
        <end position="66"/>
    </location>
</feature>
<dbReference type="Proteomes" id="UP001596415">
    <property type="component" value="Unassembled WGS sequence"/>
</dbReference>
<accession>A0ABW2MVX8</accession>
<organism evidence="7 8">
    <name type="scientific">Jejudonia soesokkakensis</name>
    <dbReference type="NCBI Taxonomy" id="1323432"/>
    <lineage>
        <taxon>Bacteria</taxon>
        <taxon>Pseudomonadati</taxon>
        <taxon>Bacteroidota</taxon>
        <taxon>Flavobacteriia</taxon>
        <taxon>Flavobacteriales</taxon>
        <taxon>Flavobacteriaceae</taxon>
        <taxon>Jejudonia</taxon>
    </lineage>
</organism>
<evidence type="ECO:0000313" key="8">
    <source>
        <dbReference type="Proteomes" id="UP001596415"/>
    </source>
</evidence>
<evidence type="ECO:0000256" key="1">
    <source>
        <dbReference type="ARBA" id="ARBA00004651"/>
    </source>
</evidence>
<dbReference type="Pfam" id="PF01810">
    <property type="entry name" value="LysE"/>
    <property type="match status" value="1"/>
</dbReference>
<proteinExistence type="predicted"/>
<protein>
    <submittedName>
        <fullName evidence="7">LysE family transporter</fullName>
    </submittedName>
</protein>
<dbReference type="EMBL" id="JBHTBN010000005">
    <property type="protein sequence ID" value="MFC7358010.1"/>
    <property type="molecule type" value="Genomic_DNA"/>
</dbReference>
<comment type="subcellular location">
    <subcellularLocation>
        <location evidence="1">Cell membrane</location>
        <topology evidence="1">Multi-pass membrane protein</topology>
    </subcellularLocation>
</comment>
<feature type="transmembrane region" description="Helical" evidence="6">
    <location>
        <begin position="154"/>
        <end position="179"/>
    </location>
</feature>
<reference evidence="8" key="1">
    <citation type="journal article" date="2019" name="Int. J. Syst. Evol. Microbiol.">
        <title>The Global Catalogue of Microorganisms (GCM) 10K type strain sequencing project: providing services to taxonomists for standard genome sequencing and annotation.</title>
        <authorList>
            <consortium name="The Broad Institute Genomics Platform"/>
            <consortium name="The Broad Institute Genome Sequencing Center for Infectious Disease"/>
            <person name="Wu L."/>
            <person name="Ma J."/>
        </authorList>
    </citation>
    <scope>NUCLEOTIDE SEQUENCE [LARGE SCALE GENOMIC DNA]</scope>
    <source>
        <strain evidence="8">CGMCC 1.16306</strain>
    </source>
</reference>
<evidence type="ECO:0000256" key="3">
    <source>
        <dbReference type="ARBA" id="ARBA00022692"/>
    </source>
</evidence>
<comment type="caution">
    <text evidence="7">The sequence shown here is derived from an EMBL/GenBank/DDBJ whole genome shotgun (WGS) entry which is preliminary data.</text>
</comment>
<gene>
    <name evidence="7" type="ORF">ACFQO1_09945</name>
</gene>
<feature type="transmembrane region" description="Helical" evidence="6">
    <location>
        <begin position="118"/>
        <end position="142"/>
    </location>
</feature>
<keyword evidence="8" id="KW-1185">Reference proteome</keyword>
<feature type="transmembrane region" description="Helical" evidence="6">
    <location>
        <begin position="6"/>
        <end position="26"/>
    </location>
</feature>
<keyword evidence="5 6" id="KW-0472">Membrane</keyword>
<keyword evidence="3 6" id="KW-0812">Transmembrane</keyword>
<evidence type="ECO:0000256" key="4">
    <source>
        <dbReference type="ARBA" id="ARBA00022989"/>
    </source>
</evidence>
<dbReference type="RefSeq" id="WP_380217893.1">
    <property type="nucleotide sequence ID" value="NZ_JBHTBN010000005.1"/>
</dbReference>
<feature type="transmembrane region" description="Helical" evidence="6">
    <location>
        <begin position="78"/>
        <end position="97"/>
    </location>
</feature>
<feature type="transmembrane region" description="Helical" evidence="6">
    <location>
        <begin position="191"/>
        <end position="214"/>
    </location>
</feature>
<evidence type="ECO:0000313" key="7">
    <source>
        <dbReference type="EMBL" id="MFC7358010.1"/>
    </source>
</evidence>
<sequence length="216" mass="23990">MIESSVMLLFFFATGFVISGLGSIPVSSTNVAVVTTAMDTSLKRAMGIVYGAALGSTLLAFLALFYHRLFTNYFEDNLWLQITFLALFFLMGLAILLRNQFNLSFENPLNKKWNVSNFTKGALLSFLNPPSLIFWILVISLANTYLLSLSIKSPVFYLVAFFCGIFFGRITVLTIYGKIGKKKDKSEKDNSLVYTIIGIALIGGTIVQAVRMIIDQ</sequence>
<evidence type="ECO:0000256" key="5">
    <source>
        <dbReference type="ARBA" id="ARBA00023136"/>
    </source>
</evidence>